<feature type="region of interest" description="Disordered" evidence="7">
    <location>
        <begin position="1"/>
        <end position="29"/>
    </location>
</feature>
<dbReference type="GO" id="GO:0005436">
    <property type="term" value="F:sodium:phosphate symporter activity"/>
    <property type="evidence" value="ECO:0007669"/>
    <property type="project" value="InterPro"/>
</dbReference>
<feature type="transmembrane region" description="Helical" evidence="8">
    <location>
        <begin position="281"/>
        <end position="305"/>
    </location>
</feature>
<dbReference type="PANTHER" id="PTHR10010">
    <property type="entry name" value="SOLUTE CARRIER FAMILY 34 SODIUM PHOSPHATE , MEMBER 2-RELATED"/>
    <property type="match status" value="1"/>
</dbReference>
<feature type="transmembrane region" description="Helical" evidence="8">
    <location>
        <begin position="443"/>
        <end position="466"/>
    </location>
</feature>
<keyword evidence="3" id="KW-1003">Cell membrane</keyword>
<dbReference type="GO" id="GO:0016324">
    <property type="term" value="C:apical plasma membrane"/>
    <property type="evidence" value="ECO:0007669"/>
    <property type="project" value="UniProtKB-SubCell"/>
</dbReference>
<comment type="subcellular location">
    <subcellularLocation>
        <location evidence="1">Apical cell membrane</location>
        <topology evidence="1">Multi-pass membrane protein</topology>
    </subcellularLocation>
</comment>
<evidence type="ECO:0000313" key="9">
    <source>
        <dbReference type="EMBL" id="KAK3757951.1"/>
    </source>
</evidence>
<feature type="transmembrane region" description="Helical" evidence="8">
    <location>
        <begin position="372"/>
        <end position="393"/>
    </location>
</feature>
<organism evidence="9 10">
    <name type="scientific">Elysia crispata</name>
    <name type="common">lettuce slug</name>
    <dbReference type="NCBI Taxonomy" id="231223"/>
    <lineage>
        <taxon>Eukaryota</taxon>
        <taxon>Metazoa</taxon>
        <taxon>Spiralia</taxon>
        <taxon>Lophotrochozoa</taxon>
        <taxon>Mollusca</taxon>
        <taxon>Gastropoda</taxon>
        <taxon>Heterobranchia</taxon>
        <taxon>Euthyneura</taxon>
        <taxon>Panpulmonata</taxon>
        <taxon>Sacoglossa</taxon>
        <taxon>Placobranchoidea</taxon>
        <taxon>Plakobranchidae</taxon>
        <taxon>Elysia</taxon>
    </lineage>
</organism>
<gene>
    <name evidence="9" type="ORF">RRG08_058265</name>
</gene>
<dbReference type="PANTHER" id="PTHR10010:SF46">
    <property type="entry name" value="SODIUM-DEPENDENT PHOSPHATE TRANSPORT PROTEIN 2B"/>
    <property type="match status" value="1"/>
</dbReference>
<evidence type="ECO:0000256" key="1">
    <source>
        <dbReference type="ARBA" id="ARBA00004424"/>
    </source>
</evidence>
<feature type="transmembrane region" description="Helical" evidence="8">
    <location>
        <begin position="405"/>
        <end position="423"/>
    </location>
</feature>
<keyword evidence="10" id="KW-1185">Reference proteome</keyword>
<evidence type="ECO:0000256" key="6">
    <source>
        <dbReference type="ARBA" id="ARBA00023136"/>
    </source>
</evidence>
<keyword evidence="5 8" id="KW-1133">Transmembrane helix</keyword>
<evidence type="ECO:0000256" key="7">
    <source>
        <dbReference type="SAM" id="MobiDB-lite"/>
    </source>
</evidence>
<dbReference type="EMBL" id="JAWDGP010005302">
    <property type="protein sequence ID" value="KAK3757951.1"/>
    <property type="molecule type" value="Genomic_DNA"/>
</dbReference>
<feature type="transmembrane region" description="Helical" evidence="8">
    <location>
        <begin position="99"/>
        <end position="122"/>
    </location>
</feature>
<accession>A0AAE1D5C1</accession>
<dbReference type="GO" id="GO:0044341">
    <property type="term" value="P:sodium-dependent phosphate transport"/>
    <property type="evidence" value="ECO:0007669"/>
    <property type="project" value="InterPro"/>
</dbReference>
<protein>
    <submittedName>
        <fullName evidence="9">Uncharacterized protein</fullName>
    </submittedName>
</protein>
<evidence type="ECO:0000256" key="2">
    <source>
        <dbReference type="ARBA" id="ARBA00005808"/>
    </source>
</evidence>
<reference evidence="9" key="1">
    <citation type="journal article" date="2023" name="G3 (Bethesda)">
        <title>A reference genome for the long-term kleptoplast-retaining sea slug Elysia crispata morphotype clarki.</title>
        <authorList>
            <person name="Eastman K.E."/>
            <person name="Pendleton A.L."/>
            <person name="Shaikh M.A."/>
            <person name="Suttiyut T."/>
            <person name="Ogas R."/>
            <person name="Tomko P."/>
            <person name="Gavelis G."/>
            <person name="Widhalm J.R."/>
            <person name="Wisecaver J.H."/>
        </authorList>
    </citation>
    <scope>NUCLEOTIDE SEQUENCE</scope>
    <source>
        <strain evidence="9">ECLA1</strain>
    </source>
</reference>
<evidence type="ECO:0000256" key="3">
    <source>
        <dbReference type="ARBA" id="ARBA00022475"/>
    </source>
</evidence>
<feature type="transmembrane region" description="Helical" evidence="8">
    <location>
        <begin position="187"/>
        <end position="207"/>
    </location>
</feature>
<dbReference type="NCBIfam" id="TIGR01013">
    <property type="entry name" value="2a58"/>
    <property type="match status" value="1"/>
</dbReference>
<feature type="transmembrane region" description="Helical" evidence="8">
    <location>
        <begin position="473"/>
        <end position="494"/>
    </location>
</feature>
<evidence type="ECO:0000256" key="4">
    <source>
        <dbReference type="ARBA" id="ARBA00022692"/>
    </source>
</evidence>
<comment type="similarity">
    <text evidence="2">Belongs to the SLC34A transporter family.</text>
</comment>
<evidence type="ECO:0000256" key="8">
    <source>
        <dbReference type="SAM" id="Phobius"/>
    </source>
</evidence>
<name>A0AAE1D5C1_9GAST</name>
<keyword evidence="4 8" id="KW-0812">Transmembrane</keyword>
<evidence type="ECO:0000256" key="5">
    <source>
        <dbReference type="ARBA" id="ARBA00022989"/>
    </source>
</evidence>
<dbReference type="NCBIfam" id="NF037997">
    <property type="entry name" value="Na_Pi_symport"/>
    <property type="match status" value="1"/>
</dbReference>
<keyword evidence="6 8" id="KW-0472">Membrane</keyword>
<feature type="transmembrane region" description="Helical" evidence="8">
    <location>
        <begin position="62"/>
        <end position="87"/>
    </location>
</feature>
<feature type="transmembrane region" description="Helical" evidence="8">
    <location>
        <begin position="332"/>
        <end position="352"/>
    </location>
</feature>
<comment type="caution">
    <text evidence="9">The sequence shown here is derived from an EMBL/GenBank/DDBJ whole genome shotgun (WGS) entry which is preliminary data.</text>
</comment>
<dbReference type="Proteomes" id="UP001283361">
    <property type="component" value="Unassembled WGS sequence"/>
</dbReference>
<dbReference type="InterPro" id="IPR003841">
    <property type="entry name" value="Na/Pi_transpt"/>
</dbReference>
<sequence>MGCFSSSEDDEMLPIVGPDGSSSTSGKSDDLDDLWALTPLEDESSPWETLSWKQKCKRACILAMRIACLLILLWMFVCSLDCLSSAFRLLGGKAAGETLASSVILTNPVAGVMIGVLVTVLVQSSSTATSILVSMVTSDVLALPNAIPIVMGSNIGTTVTNTLVAMGHVNVKGDFRRAFAAATLHDFFNWLCVIVLLPVEVITGYLYHFTHAITSNLNFNQSDTGTSNPKLLKAITEPVTKRIVALSSGKIKAIARGEKVNGSIIDPGDHLFSHWPGSDQAAGILLLVVSLFTLSASLLLIVRLLGSVMKGAVARTIQRVVNAEFPGFWRHLTGYAAMLVGAALTILIQSSSVLTSALTPLVGLGAVHLERIYPVVLGANLGTTMTGMLAALASDPASMRAGLRLALSHLLFNLSGVLLWYPWPPSRQLPLSAARAMGNIVARYPWFALAYILFAFLLLPLLVFGLSLCGTAGLAAVGVPLIVLLGLVGVITILQHKAAHILPVRLRSWEESGIPAPLRSLEPYDKLLHKLCGKLCKKKYKTTDKMELALEKPLAKETDVAVENHFSIDDAVQ</sequence>
<proteinExistence type="inferred from homology"/>
<dbReference type="AlphaFoldDB" id="A0AAE1D5C1"/>
<evidence type="ECO:0000313" key="10">
    <source>
        <dbReference type="Proteomes" id="UP001283361"/>
    </source>
</evidence>
<dbReference type="Pfam" id="PF02690">
    <property type="entry name" value="Na_Pi_cotrans"/>
    <property type="match status" value="2"/>
</dbReference>